<evidence type="ECO:0000256" key="1">
    <source>
        <dbReference type="ARBA" id="ARBA00022649"/>
    </source>
</evidence>
<dbReference type="AlphaFoldDB" id="A0A8J6NIP6"/>
<proteinExistence type="predicted"/>
<dbReference type="SUPFAM" id="SSF143011">
    <property type="entry name" value="RelE-like"/>
    <property type="match status" value="1"/>
</dbReference>
<dbReference type="InterPro" id="IPR007712">
    <property type="entry name" value="RelE/ParE_toxin"/>
</dbReference>
<dbReference type="PANTHER" id="PTHR38813">
    <property type="match status" value="1"/>
</dbReference>
<dbReference type="InterPro" id="IPR035093">
    <property type="entry name" value="RelE/ParE_toxin_dom_sf"/>
</dbReference>
<dbReference type="EMBL" id="JACNJH010000025">
    <property type="protein sequence ID" value="MBC8359852.1"/>
    <property type="molecule type" value="Genomic_DNA"/>
</dbReference>
<dbReference type="Proteomes" id="UP000603434">
    <property type="component" value="Unassembled WGS sequence"/>
</dbReference>
<dbReference type="PANTHER" id="PTHR38813:SF1">
    <property type="entry name" value="TOXIN RELE1-RELATED"/>
    <property type="match status" value="1"/>
</dbReference>
<reference evidence="2 3" key="1">
    <citation type="submission" date="2020-08" db="EMBL/GenBank/DDBJ databases">
        <title>Bridging the membrane lipid divide: bacteria of the FCB group superphylum have the potential to synthesize archaeal ether lipids.</title>
        <authorList>
            <person name="Villanueva L."/>
            <person name="Von Meijenfeldt F.A.B."/>
            <person name="Westbye A.B."/>
            <person name="Yadav S."/>
            <person name="Hopmans E.C."/>
            <person name="Dutilh B.E."/>
            <person name="Sinninghe Damste J.S."/>
        </authorList>
    </citation>
    <scope>NUCLEOTIDE SEQUENCE [LARGE SCALE GENOMIC DNA]</scope>
    <source>
        <strain evidence="2">NIOZ-UU30</strain>
    </source>
</reference>
<evidence type="ECO:0000313" key="3">
    <source>
        <dbReference type="Proteomes" id="UP000603434"/>
    </source>
</evidence>
<protein>
    <submittedName>
        <fullName evidence="2">Type II toxin-antitoxin system RelE/ParE family toxin</fullName>
    </submittedName>
</protein>
<organism evidence="2 3">
    <name type="scientific">Candidatus Desulfatibia profunda</name>
    <dbReference type="NCBI Taxonomy" id="2841695"/>
    <lineage>
        <taxon>Bacteria</taxon>
        <taxon>Pseudomonadati</taxon>
        <taxon>Thermodesulfobacteriota</taxon>
        <taxon>Desulfobacteria</taxon>
        <taxon>Desulfobacterales</taxon>
        <taxon>Desulfobacterales incertae sedis</taxon>
        <taxon>Candidatus Desulfatibia</taxon>
    </lineage>
</organism>
<dbReference type="Gene3D" id="3.30.2310.20">
    <property type="entry name" value="RelE-like"/>
    <property type="match status" value="1"/>
</dbReference>
<dbReference type="InterPro" id="IPR052747">
    <property type="entry name" value="TA_system_RelE_toxin"/>
</dbReference>
<accession>A0A8J6NIP6</accession>
<name>A0A8J6NIP6_9BACT</name>
<comment type="caution">
    <text evidence="2">The sequence shown here is derived from an EMBL/GenBank/DDBJ whole genome shotgun (WGS) entry which is preliminary data.</text>
</comment>
<evidence type="ECO:0000313" key="2">
    <source>
        <dbReference type="EMBL" id="MBC8359852.1"/>
    </source>
</evidence>
<dbReference type="Pfam" id="PF05016">
    <property type="entry name" value="ParE_toxin"/>
    <property type="match status" value="1"/>
</dbReference>
<keyword evidence="1" id="KW-1277">Toxin-antitoxin system</keyword>
<gene>
    <name evidence="2" type="ORF">H8E23_00450</name>
</gene>
<sequence length="71" mass="8453">MKIPEKERAFIKNAIDRLADDPMRKSNVKKLLNRPGYRLRVGNFRVLFEIDSETKNILIISVGHRKKVYRR</sequence>